<organism evidence="1 2">
    <name type="scientific">Bauhinia variegata</name>
    <name type="common">Purple orchid tree</name>
    <name type="synonym">Phanera variegata</name>
    <dbReference type="NCBI Taxonomy" id="167791"/>
    <lineage>
        <taxon>Eukaryota</taxon>
        <taxon>Viridiplantae</taxon>
        <taxon>Streptophyta</taxon>
        <taxon>Embryophyta</taxon>
        <taxon>Tracheophyta</taxon>
        <taxon>Spermatophyta</taxon>
        <taxon>Magnoliopsida</taxon>
        <taxon>eudicotyledons</taxon>
        <taxon>Gunneridae</taxon>
        <taxon>Pentapetalae</taxon>
        <taxon>rosids</taxon>
        <taxon>fabids</taxon>
        <taxon>Fabales</taxon>
        <taxon>Fabaceae</taxon>
        <taxon>Cercidoideae</taxon>
        <taxon>Cercideae</taxon>
        <taxon>Bauhiniinae</taxon>
        <taxon>Bauhinia</taxon>
    </lineage>
</organism>
<sequence>MLSITRKGGAIELILISDATRSTATTQFQKNLYRPWSHNRLFTHEVPANADSQDRNSAGRAPAMLCPRSDF</sequence>
<dbReference type="Proteomes" id="UP000828941">
    <property type="component" value="Chromosome 4"/>
</dbReference>
<keyword evidence="2" id="KW-1185">Reference proteome</keyword>
<protein>
    <submittedName>
        <fullName evidence="1">Uncharacterized protein</fullName>
    </submittedName>
</protein>
<accession>A0ACB9PLS5</accession>
<name>A0ACB9PLS5_BAUVA</name>
<reference evidence="1 2" key="1">
    <citation type="journal article" date="2022" name="DNA Res.">
        <title>Chromosomal-level genome assembly of the orchid tree Bauhinia variegata (Leguminosae; Cercidoideae) supports the allotetraploid origin hypothesis of Bauhinia.</title>
        <authorList>
            <person name="Zhong Y."/>
            <person name="Chen Y."/>
            <person name="Zheng D."/>
            <person name="Pang J."/>
            <person name="Liu Y."/>
            <person name="Luo S."/>
            <person name="Meng S."/>
            <person name="Qian L."/>
            <person name="Wei D."/>
            <person name="Dai S."/>
            <person name="Zhou R."/>
        </authorList>
    </citation>
    <scope>NUCLEOTIDE SEQUENCE [LARGE SCALE GENOMIC DNA]</scope>
    <source>
        <strain evidence="1">BV-YZ2020</strain>
    </source>
</reference>
<dbReference type="EMBL" id="CM039429">
    <property type="protein sequence ID" value="KAI4349398.1"/>
    <property type="molecule type" value="Genomic_DNA"/>
</dbReference>
<gene>
    <name evidence="1" type="ORF">L6164_009990</name>
</gene>
<comment type="caution">
    <text evidence="1">The sequence shown here is derived from an EMBL/GenBank/DDBJ whole genome shotgun (WGS) entry which is preliminary data.</text>
</comment>
<evidence type="ECO:0000313" key="1">
    <source>
        <dbReference type="EMBL" id="KAI4349398.1"/>
    </source>
</evidence>
<proteinExistence type="predicted"/>
<evidence type="ECO:0000313" key="2">
    <source>
        <dbReference type="Proteomes" id="UP000828941"/>
    </source>
</evidence>